<dbReference type="PANTHER" id="PTHR30176">
    <property type="entry name" value="FERREDOXIN-TYPE PROTEIN NAPH"/>
    <property type="match status" value="1"/>
</dbReference>
<feature type="transmembrane region" description="Helical" evidence="7">
    <location>
        <begin position="236"/>
        <end position="261"/>
    </location>
</feature>
<dbReference type="PANTHER" id="PTHR30176:SF3">
    <property type="entry name" value="FERREDOXIN-TYPE PROTEIN NAPH"/>
    <property type="match status" value="1"/>
</dbReference>
<evidence type="ECO:0000259" key="8">
    <source>
        <dbReference type="PROSITE" id="PS51379"/>
    </source>
</evidence>
<evidence type="ECO:0000256" key="1">
    <source>
        <dbReference type="ARBA" id="ARBA00022448"/>
    </source>
</evidence>
<keyword evidence="6" id="KW-0411">Iron-sulfur</keyword>
<reference evidence="9 10" key="1">
    <citation type="submission" date="2024-03" db="EMBL/GenBank/DDBJ databases">
        <title>Phenotype and Genome Characterization of a Sulfate-Reducing Bacterium Pseudodesulfovibrio sp. strain 5S69, isolated from Petroleum Reservoir in Tatarstan (Russia).</title>
        <authorList>
            <person name="Bidzhieva S.K."/>
            <person name="Kadnikov V."/>
            <person name="Tourova T.P."/>
            <person name="Samigullina S.R."/>
            <person name="Sokolova D.S."/>
            <person name="Poltaraus A.B."/>
            <person name="Avtukh A.N."/>
            <person name="Tereshina V.M."/>
            <person name="Mardanov A.V."/>
            <person name="Nazina T.N."/>
        </authorList>
    </citation>
    <scope>NUCLEOTIDE SEQUENCE [LARGE SCALE GENOMIC DNA]</scope>
    <source>
        <strain evidence="9 10">5S69</strain>
    </source>
</reference>
<dbReference type="Gene3D" id="3.30.70.20">
    <property type="match status" value="1"/>
</dbReference>
<feature type="transmembrane region" description="Helical" evidence="7">
    <location>
        <begin position="310"/>
        <end position="329"/>
    </location>
</feature>
<protein>
    <submittedName>
        <fullName evidence="9">4Fe-4S binding protein</fullName>
    </submittedName>
</protein>
<keyword evidence="4" id="KW-0249">Electron transport</keyword>
<keyword evidence="5" id="KW-0408">Iron</keyword>
<keyword evidence="7" id="KW-0812">Transmembrane</keyword>
<feature type="transmembrane region" description="Helical" evidence="7">
    <location>
        <begin position="126"/>
        <end position="149"/>
    </location>
</feature>
<evidence type="ECO:0000313" key="10">
    <source>
        <dbReference type="Proteomes" id="UP001385389"/>
    </source>
</evidence>
<gene>
    <name evidence="9" type="ORF">V8V93_11195</name>
</gene>
<keyword evidence="3" id="KW-0479">Metal-binding</keyword>
<keyword evidence="10" id="KW-1185">Reference proteome</keyword>
<feature type="transmembrane region" description="Helical" evidence="7">
    <location>
        <begin position="424"/>
        <end position="441"/>
    </location>
</feature>
<keyword evidence="7" id="KW-0472">Membrane</keyword>
<proteinExistence type="predicted"/>
<evidence type="ECO:0000256" key="5">
    <source>
        <dbReference type="ARBA" id="ARBA00023004"/>
    </source>
</evidence>
<evidence type="ECO:0000256" key="7">
    <source>
        <dbReference type="SAM" id="Phobius"/>
    </source>
</evidence>
<name>A0ABZ2J4D0_9BACT</name>
<feature type="transmembrane region" description="Helical" evidence="7">
    <location>
        <begin position="49"/>
        <end position="67"/>
    </location>
</feature>
<evidence type="ECO:0000256" key="4">
    <source>
        <dbReference type="ARBA" id="ARBA00022982"/>
    </source>
</evidence>
<keyword evidence="1" id="KW-0813">Transport</keyword>
<keyword evidence="2" id="KW-0004">4Fe-4S</keyword>
<evidence type="ECO:0000256" key="2">
    <source>
        <dbReference type="ARBA" id="ARBA00022485"/>
    </source>
</evidence>
<dbReference type="Proteomes" id="UP001385389">
    <property type="component" value="Chromosome"/>
</dbReference>
<dbReference type="InterPro" id="IPR017896">
    <property type="entry name" value="4Fe4S_Fe-S-bd"/>
</dbReference>
<dbReference type="SUPFAM" id="SSF54862">
    <property type="entry name" value="4Fe-4S ferredoxins"/>
    <property type="match status" value="1"/>
</dbReference>
<dbReference type="Pfam" id="PF12801">
    <property type="entry name" value="Fer4_5"/>
    <property type="match status" value="2"/>
</dbReference>
<feature type="domain" description="4Fe-4S ferredoxin-type" evidence="8">
    <location>
        <begin position="358"/>
        <end position="386"/>
    </location>
</feature>
<accession>A0ABZ2J4D0</accession>
<feature type="transmembrane region" description="Helical" evidence="7">
    <location>
        <begin position="282"/>
        <end position="304"/>
    </location>
</feature>
<evidence type="ECO:0000256" key="3">
    <source>
        <dbReference type="ARBA" id="ARBA00022723"/>
    </source>
</evidence>
<organism evidence="9 10">
    <name type="scientific">Pseudodesulfovibrio methanolicus</name>
    <dbReference type="NCBI Taxonomy" id="3126690"/>
    <lineage>
        <taxon>Bacteria</taxon>
        <taxon>Pseudomonadati</taxon>
        <taxon>Thermodesulfobacteriota</taxon>
        <taxon>Desulfovibrionia</taxon>
        <taxon>Desulfovibrionales</taxon>
        <taxon>Desulfovibrionaceae</taxon>
    </lineage>
</organism>
<feature type="transmembrane region" description="Helical" evidence="7">
    <location>
        <begin position="187"/>
        <end position="205"/>
    </location>
</feature>
<dbReference type="InterPro" id="IPR051684">
    <property type="entry name" value="Electron_Trans/Redox"/>
</dbReference>
<feature type="transmembrane region" description="Helical" evidence="7">
    <location>
        <begin position="87"/>
        <end position="106"/>
    </location>
</feature>
<keyword evidence="7" id="KW-1133">Transmembrane helix</keyword>
<dbReference type="PROSITE" id="PS51379">
    <property type="entry name" value="4FE4S_FER_2"/>
    <property type="match status" value="1"/>
</dbReference>
<evidence type="ECO:0000256" key="6">
    <source>
        <dbReference type="ARBA" id="ARBA00023014"/>
    </source>
</evidence>
<dbReference type="EMBL" id="CP146609">
    <property type="protein sequence ID" value="WWX24514.1"/>
    <property type="molecule type" value="Genomic_DNA"/>
</dbReference>
<sequence length="443" mass="47913">MENGILKPYGLILPVAALLLFGAHGLRQGDFGLAASQVALAGLLFARRAWARPVAVAALLWGGVVWARATVDFIAFRQAFELPWLRLAWIMGGVIVLDGLGLIALIGRRLDGWFDRDREWAVPRAAMFLLTVFGLAMARSHVDFPILLADRYLSGWGWLEIFLLGCYAQWVGAMMRTPKGHRTVRPRIWGLFSAVFFLQLALGLLGMDRMLMTGTLHLPVPALIAAGPVFRGGGYFMLVLFGATLLLVGPAWCSHLCYIGAWDDAMSRLGPRPAPSKALRILSLWGRAGTLVLAVGTALALRALGVPGASAVLFGAAFGLVGVGVMLFVSRRRGMMVHCTAYCPMGLVGNIFGRISPWRVRIDADCTRCGACFTRCRYNALDEERVALGRPALSCTLCGDCVSACAHKRIGYAFPGLSRETARAAFIVLAVSLHAVFLGVARI</sequence>
<evidence type="ECO:0000313" key="9">
    <source>
        <dbReference type="EMBL" id="WWX24514.1"/>
    </source>
</evidence>
<feature type="transmembrane region" description="Helical" evidence="7">
    <location>
        <begin position="156"/>
        <end position="175"/>
    </location>
</feature>